<proteinExistence type="predicted"/>
<dbReference type="EMBL" id="QBIY01012555">
    <property type="protein sequence ID" value="RXN23891.1"/>
    <property type="molecule type" value="Genomic_DNA"/>
</dbReference>
<organism evidence="2 3">
    <name type="scientific">Labeo rohita</name>
    <name type="common">Indian major carp</name>
    <name type="synonym">Cyprinus rohita</name>
    <dbReference type="NCBI Taxonomy" id="84645"/>
    <lineage>
        <taxon>Eukaryota</taxon>
        <taxon>Metazoa</taxon>
        <taxon>Chordata</taxon>
        <taxon>Craniata</taxon>
        <taxon>Vertebrata</taxon>
        <taxon>Euteleostomi</taxon>
        <taxon>Actinopterygii</taxon>
        <taxon>Neopterygii</taxon>
        <taxon>Teleostei</taxon>
        <taxon>Ostariophysi</taxon>
        <taxon>Cypriniformes</taxon>
        <taxon>Cyprinidae</taxon>
        <taxon>Labeoninae</taxon>
        <taxon>Labeonini</taxon>
        <taxon>Labeo</taxon>
    </lineage>
</organism>
<feature type="region of interest" description="Disordered" evidence="1">
    <location>
        <begin position="1"/>
        <end position="33"/>
    </location>
</feature>
<dbReference type="Proteomes" id="UP000290572">
    <property type="component" value="Unassembled WGS sequence"/>
</dbReference>
<dbReference type="AlphaFoldDB" id="A0A498MTA2"/>
<name>A0A498MTA2_LABRO</name>
<gene>
    <name evidence="2" type="ORF">ROHU_006347</name>
</gene>
<evidence type="ECO:0000313" key="2">
    <source>
        <dbReference type="EMBL" id="RXN23891.1"/>
    </source>
</evidence>
<sequence>MKGSKGQPGCRQARTEEMSPCLGKGPVLLRNRGLDNTTERKLVIRQPAATDIETQQGNVPLSSNSADILRSNGAAVQCGQPWRPDVP</sequence>
<evidence type="ECO:0000256" key="1">
    <source>
        <dbReference type="SAM" id="MobiDB-lite"/>
    </source>
</evidence>
<evidence type="ECO:0000313" key="3">
    <source>
        <dbReference type="Proteomes" id="UP000290572"/>
    </source>
</evidence>
<protein>
    <submittedName>
        <fullName evidence="2">Uncharacterized protein</fullName>
    </submittedName>
</protein>
<comment type="caution">
    <text evidence="2">The sequence shown here is derived from an EMBL/GenBank/DDBJ whole genome shotgun (WGS) entry which is preliminary data.</text>
</comment>
<reference evidence="2 3" key="1">
    <citation type="submission" date="2018-03" db="EMBL/GenBank/DDBJ databases">
        <title>Draft genome sequence of Rohu Carp (Labeo rohita).</title>
        <authorList>
            <person name="Das P."/>
            <person name="Kushwaha B."/>
            <person name="Joshi C.G."/>
            <person name="Kumar D."/>
            <person name="Nagpure N.S."/>
            <person name="Sahoo L."/>
            <person name="Das S.P."/>
            <person name="Bit A."/>
            <person name="Patnaik S."/>
            <person name="Meher P.K."/>
            <person name="Jayasankar P."/>
            <person name="Koringa P.G."/>
            <person name="Patel N.V."/>
            <person name="Hinsu A.T."/>
            <person name="Kumar R."/>
            <person name="Pandey M."/>
            <person name="Agarwal S."/>
            <person name="Srivastava S."/>
            <person name="Singh M."/>
            <person name="Iquebal M.A."/>
            <person name="Jaiswal S."/>
            <person name="Angadi U.B."/>
            <person name="Kumar N."/>
            <person name="Raza M."/>
            <person name="Shah T.M."/>
            <person name="Rai A."/>
            <person name="Jena J.K."/>
        </authorList>
    </citation>
    <scope>NUCLEOTIDE SEQUENCE [LARGE SCALE GENOMIC DNA]</scope>
    <source>
        <strain evidence="2">DASCIFA01</strain>
        <tissue evidence="2">Testis</tissue>
    </source>
</reference>
<accession>A0A498MTA2</accession>
<keyword evidence="3" id="KW-1185">Reference proteome</keyword>